<dbReference type="OrthoDB" id="547399at2759"/>
<dbReference type="PANTHER" id="PTHR43431">
    <property type="entry name" value="OXIDOREDUCTASE, SHORT CHAIN DEHYDROGENASE/REDUCTASE FAMILY (AFU_ORTHOLOGUE AFUA_5G14000)"/>
    <property type="match status" value="1"/>
</dbReference>
<organism evidence="1 2">
    <name type="scientific">Gonapodya prolifera (strain JEL478)</name>
    <name type="common">Monoblepharis prolifera</name>
    <dbReference type="NCBI Taxonomy" id="1344416"/>
    <lineage>
        <taxon>Eukaryota</taxon>
        <taxon>Fungi</taxon>
        <taxon>Fungi incertae sedis</taxon>
        <taxon>Chytridiomycota</taxon>
        <taxon>Chytridiomycota incertae sedis</taxon>
        <taxon>Monoblepharidomycetes</taxon>
        <taxon>Monoblepharidales</taxon>
        <taxon>Gonapodyaceae</taxon>
        <taxon>Gonapodya</taxon>
    </lineage>
</organism>
<dbReference type="AlphaFoldDB" id="A0A139A7C2"/>
<protein>
    <recommendedName>
        <fullName evidence="3">NAD(P)-binding protein</fullName>
    </recommendedName>
</protein>
<dbReference type="Pfam" id="PF00106">
    <property type="entry name" value="adh_short"/>
    <property type="match status" value="1"/>
</dbReference>
<dbReference type="InterPro" id="IPR002347">
    <property type="entry name" value="SDR_fam"/>
</dbReference>
<dbReference type="EMBL" id="KQ965789">
    <property type="protein sequence ID" value="KXS12263.1"/>
    <property type="molecule type" value="Genomic_DNA"/>
</dbReference>
<dbReference type="SUPFAM" id="SSF51735">
    <property type="entry name" value="NAD(P)-binding Rossmann-fold domains"/>
    <property type="match status" value="1"/>
</dbReference>
<name>A0A139A7C2_GONPJ</name>
<evidence type="ECO:0000313" key="2">
    <source>
        <dbReference type="Proteomes" id="UP000070544"/>
    </source>
</evidence>
<keyword evidence="2" id="KW-1185">Reference proteome</keyword>
<sequence>MSSESIIVIAGYGSGISQSVARKWGKQGYKVALVSRTKAKVDAGATTLAKEGIDANGFAADLADTAAVNAVLADVKTAFGGAAKVKIIHWVAKGLLQDAVADNLAKDFAISVTNILIAVNAVLPDLEATKGGILVTGGAMALVDATITYNACNMAIAKAAQRNTVFLLNASLAPKGIYAGQGSEWDTGSTASVPVVDPDVVATRLAELEAKRDVADVIVHS</sequence>
<dbReference type="Proteomes" id="UP000070544">
    <property type="component" value="Unassembled WGS sequence"/>
</dbReference>
<gene>
    <name evidence="1" type="ORF">M427DRAFT_59619</name>
</gene>
<reference evidence="1 2" key="1">
    <citation type="journal article" date="2015" name="Genome Biol. Evol.">
        <title>Phylogenomic analyses indicate that early fungi evolved digesting cell walls of algal ancestors of land plants.</title>
        <authorList>
            <person name="Chang Y."/>
            <person name="Wang S."/>
            <person name="Sekimoto S."/>
            <person name="Aerts A.L."/>
            <person name="Choi C."/>
            <person name="Clum A."/>
            <person name="LaButti K.M."/>
            <person name="Lindquist E.A."/>
            <person name="Yee Ngan C."/>
            <person name="Ohm R.A."/>
            <person name="Salamov A.A."/>
            <person name="Grigoriev I.V."/>
            <person name="Spatafora J.W."/>
            <person name="Berbee M.L."/>
        </authorList>
    </citation>
    <scope>NUCLEOTIDE SEQUENCE [LARGE SCALE GENOMIC DNA]</scope>
    <source>
        <strain evidence="1 2">JEL478</strain>
    </source>
</reference>
<evidence type="ECO:0008006" key="3">
    <source>
        <dbReference type="Google" id="ProtNLM"/>
    </source>
</evidence>
<dbReference type="PANTHER" id="PTHR43431:SF1">
    <property type="entry name" value="OS08G0476300 PROTEIN"/>
    <property type="match status" value="1"/>
</dbReference>
<accession>A0A139A7C2</accession>
<proteinExistence type="predicted"/>
<evidence type="ECO:0000313" key="1">
    <source>
        <dbReference type="EMBL" id="KXS12263.1"/>
    </source>
</evidence>
<dbReference type="Gene3D" id="3.40.50.720">
    <property type="entry name" value="NAD(P)-binding Rossmann-like Domain"/>
    <property type="match status" value="1"/>
</dbReference>
<dbReference type="InterPro" id="IPR036291">
    <property type="entry name" value="NAD(P)-bd_dom_sf"/>
</dbReference>